<evidence type="ECO:0000313" key="3">
    <source>
        <dbReference type="Proteomes" id="UP000078546"/>
    </source>
</evidence>
<feature type="transmembrane region" description="Helical" evidence="1">
    <location>
        <begin position="137"/>
        <end position="156"/>
    </location>
</feature>
<dbReference type="AlphaFoldDB" id="A0A1A8X5K7"/>
<protein>
    <submittedName>
        <fullName evidence="2">Uncharacterized protein</fullName>
    </submittedName>
</protein>
<dbReference type="EMBL" id="FLQV01001328">
    <property type="protein sequence ID" value="SBS99479.1"/>
    <property type="molecule type" value="Genomic_DNA"/>
</dbReference>
<name>A0A1A8X5K7_PLAOA</name>
<accession>A0A1A8X5K7</accession>
<gene>
    <name evidence="2" type="ORF">POVCU1_053050</name>
</gene>
<evidence type="ECO:0000256" key="1">
    <source>
        <dbReference type="SAM" id="Phobius"/>
    </source>
</evidence>
<feature type="transmembrane region" description="Helical" evidence="1">
    <location>
        <begin position="162"/>
        <end position="187"/>
    </location>
</feature>
<sequence length="199" mass="23107">MQITKEFHLKNDKGGIFDLRYSRLLAKHELGNGLKVVGLKEAVLRNAVKETLGSNDENIYIYKEKSKTVFEELKKSKLHNVKLQKPLKNKKSSFNTFNKIDSYFEKNIRCAFGFIIEDNEENKIYKQSSKNSSLRKLLLICTLPILFLSLGSILLFPTKLPFSIMLLFFLSIIVVTYISIKALKYVWVELRKYKLGMKT</sequence>
<proteinExistence type="predicted"/>
<keyword evidence="1" id="KW-0812">Transmembrane</keyword>
<dbReference type="Proteomes" id="UP000078546">
    <property type="component" value="Unassembled WGS sequence"/>
</dbReference>
<dbReference type="Pfam" id="PF12420">
    <property type="entry name" value="DUF3671"/>
    <property type="match status" value="1"/>
</dbReference>
<evidence type="ECO:0000313" key="2">
    <source>
        <dbReference type="EMBL" id="SBS99479.1"/>
    </source>
</evidence>
<organism evidence="2 3">
    <name type="scientific">Plasmodium ovale curtisi</name>
    <dbReference type="NCBI Taxonomy" id="864141"/>
    <lineage>
        <taxon>Eukaryota</taxon>
        <taxon>Sar</taxon>
        <taxon>Alveolata</taxon>
        <taxon>Apicomplexa</taxon>
        <taxon>Aconoidasida</taxon>
        <taxon>Haemosporida</taxon>
        <taxon>Plasmodiidae</taxon>
        <taxon>Plasmodium</taxon>
        <taxon>Plasmodium (Plasmodium)</taxon>
    </lineage>
</organism>
<keyword evidence="1" id="KW-1133">Transmembrane helix</keyword>
<keyword evidence="1" id="KW-0472">Membrane</keyword>
<reference evidence="3" key="1">
    <citation type="submission" date="2016-05" db="EMBL/GenBank/DDBJ databases">
        <authorList>
            <person name="Naeem Raeece"/>
        </authorList>
    </citation>
    <scope>NUCLEOTIDE SEQUENCE [LARGE SCALE GENOMIC DNA]</scope>
</reference>
<dbReference type="InterPro" id="IPR022139">
    <property type="entry name" value="Fam-L/Fam-M-like_plasmodium"/>
</dbReference>